<feature type="transmembrane region" description="Helical" evidence="1">
    <location>
        <begin position="205"/>
        <end position="230"/>
    </location>
</feature>
<keyword evidence="1" id="KW-0812">Transmembrane</keyword>
<feature type="transmembrane region" description="Helical" evidence="1">
    <location>
        <begin position="121"/>
        <end position="140"/>
    </location>
</feature>
<proteinExistence type="predicted"/>
<reference evidence="2" key="1">
    <citation type="submission" date="2022-01" db="EMBL/GenBank/DDBJ databases">
        <title>Genome-Based Taxonomic Classification of the Phylum Actinobacteria.</title>
        <authorList>
            <person name="Gao Y."/>
        </authorList>
    </citation>
    <scope>NUCLEOTIDE SEQUENCE</scope>
    <source>
        <strain evidence="2">KLBMP 8922</strain>
    </source>
</reference>
<keyword evidence="3" id="KW-1185">Reference proteome</keyword>
<evidence type="ECO:0000313" key="2">
    <source>
        <dbReference type="EMBL" id="MCF2533305.1"/>
    </source>
</evidence>
<sequence>MRDPSDVLLVIVGGGTLAGTIIAVVGWLSLLLTLIRWGGTGRGWWRRRRAAATAVPPALGRPGRRDYFPLVVALATAAWLTASVFAAAWFAALRYWATESDDHIGHDRHDEVGELIATDPAQGYLALCVAAVLAAFILAWGSSDAAFAVSGCLGFIVALPFLLIEFLLGVMVGLGLALWIALLPFGLFFGADVEHGKFFKGLGPGVALFITIGLYLVGLRFVVEGIVAVVQDWRTRRSPSSGPRP</sequence>
<dbReference type="Proteomes" id="UP001165378">
    <property type="component" value="Unassembled WGS sequence"/>
</dbReference>
<gene>
    <name evidence="2" type="ORF">LZ495_39645</name>
</gene>
<dbReference type="EMBL" id="JAKFHA010000047">
    <property type="protein sequence ID" value="MCF2533305.1"/>
    <property type="molecule type" value="Genomic_DNA"/>
</dbReference>
<dbReference type="AlphaFoldDB" id="A0AA41Q815"/>
<comment type="caution">
    <text evidence="2">The sequence shown here is derived from an EMBL/GenBank/DDBJ whole genome shotgun (WGS) entry which is preliminary data.</text>
</comment>
<protein>
    <submittedName>
        <fullName evidence="2">Uncharacterized protein</fullName>
    </submittedName>
</protein>
<feature type="transmembrane region" description="Helical" evidence="1">
    <location>
        <begin position="152"/>
        <end position="185"/>
    </location>
</feature>
<evidence type="ECO:0000256" key="1">
    <source>
        <dbReference type="SAM" id="Phobius"/>
    </source>
</evidence>
<name>A0AA41Q815_9ACTN</name>
<feature type="transmembrane region" description="Helical" evidence="1">
    <location>
        <begin position="6"/>
        <end position="39"/>
    </location>
</feature>
<evidence type="ECO:0000313" key="3">
    <source>
        <dbReference type="Proteomes" id="UP001165378"/>
    </source>
</evidence>
<organism evidence="2 3">
    <name type="scientific">Yinghuangia soli</name>
    <dbReference type="NCBI Taxonomy" id="2908204"/>
    <lineage>
        <taxon>Bacteria</taxon>
        <taxon>Bacillati</taxon>
        <taxon>Actinomycetota</taxon>
        <taxon>Actinomycetes</taxon>
        <taxon>Kitasatosporales</taxon>
        <taxon>Streptomycetaceae</taxon>
        <taxon>Yinghuangia</taxon>
    </lineage>
</organism>
<keyword evidence="1" id="KW-1133">Transmembrane helix</keyword>
<dbReference type="RefSeq" id="WP_235058080.1">
    <property type="nucleotide sequence ID" value="NZ_JAKFHA010000047.1"/>
</dbReference>
<accession>A0AA41Q815</accession>
<feature type="transmembrane region" description="Helical" evidence="1">
    <location>
        <begin position="67"/>
        <end position="92"/>
    </location>
</feature>
<keyword evidence="1" id="KW-0472">Membrane</keyword>